<dbReference type="GO" id="GO:0005634">
    <property type="term" value="C:nucleus"/>
    <property type="evidence" value="ECO:0007669"/>
    <property type="project" value="UniProtKB-SubCell"/>
</dbReference>
<evidence type="ECO:0000256" key="1">
    <source>
        <dbReference type="ARBA" id="ARBA00007050"/>
    </source>
</evidence>
<keyword evidence="8 10" id="KW-0131">Cell cycle</keyword>
<keyword evidence="15" id="KW-1185">Reference proteome</keyword>
<evidence type="ECO:0000256" key="4">
    <source>
        <dbReference type="ARBA" id="ARBA00022776"/>
    </source>
</evidence>
<dbReference type="AlphaFoldDB" id="A0A9P0CXF1"/>
<dbReference type="GO" id="GO:0051315">
    <property type="term" value="P:attachment of mitotic spindle microtubules to kinetochore"/>
    <property type="evidence" value="ECO:0007669"/>
    <property type="project" value="UniProtKB-UniRule"/>
</dbReference>
<evidence type="ECO:0000259" key="13">
    <source>
        <dbReference type="Pfam" id="PF03801"/>
    </source>
</evidence>
<dbReference type="PANTHER" id="PTHR10643:SF2">
    <property type="entry name" value="KINETOCHORE PROTEIN NDC80 HOMOLOG"/>
    <property type="match status" value="1"/>
</dbReference>
<protein>
    <recommendedName>
        <fullName evidence="10">Kinetochore protein NDC80</fullName>
    </recommendedName>
</protein>
<dbReference type="Proteomes" id="UP001153636">
    <property type="component" value="Chromosome 3"/>
</dbReference>
<feature type="coiled-coil region" evidence="11">
    <location>
        <begin position="490"/>
        <end position="517"/>
    </location>
</feature>
<keyword evidence="4 10" id="KW-0498">Mitosis</keyword>
<accession>A0A9P0CXF1</accession>
<evidence type="ECO:0000256" key="3">
    <source>
        <dbReference type="ARBA" id="ARBA00022618"/>
    </source>
</evidence>
<evidence type="ECO:0000313" key="15">
    <source>
        <dbReference type="Proteomes" id="UP001153636"/>
    </source>
</evidence>
<sequence length="641" mass="74582">MQRRSNSSSHIPVRLFGPSTGSKDATARKRSNSLGRLSQQRESSAVKFKVNSVERKSNLLKTTPLTRQRSYGFSYATPSSIGSVGSRGSRVSPATGLKDKQSIQKLSTNSLWVAQQYKKVQNYISESEIFDLTVINPSNIKPPSIKGFIYLVTTLLKQIYPNPKNITHENYKEEIVNKLKKLHYPGTMTISTLKSVNTMHCWAQVIGMCGWLIDKITLKITGFNDYSILPPEELHKYLLQELSNAYFCQLCIMFNAEDPPEQLKEAEQKYKEDFMKILCVDAEEFHKNKTEFEQLEDKKARLTTYNDNALQEYQAIKAKRNKLRNDLATLERSDEDELVGLETERDHFNSVYNKLALMKNQLESRVELLNKRKRNQTYSYQEKIELLLKSENLKKEISLIKGRNEHAQNIKHKFDDTINEELLKLESKVIQWNRSLMEVCIKNPSLKKLLLKETGFYKDEFLQEMCEIAKMKQDIEIHSTRKCETLEVTLKQKIIDMQNVKKDLEILQSEINKYLLESKQFDQHKEDVDEDIKQALSDWDIQMKNILSSSESSEVNQIKQLTEENATLKIIRDKKLMELKEFSETAPAFFIELNKQVENIIKELNLITAGRRQRIEELSLKKSEDGERFILFLEDLSREDN</sequence>
<feature type="coiled-coil region" evidence="11">
    <location>
        <begin position="292"/>
        <end position="372"/>
    </location>
</feature>
<dbReference type="InterPro" id="IPR055260">
    <property type="entry name" value="Ndc80_CH"/>
</dbReference>
<comment type="function">
    <text evidence="10">Acts as a component of the essential kinetochore-associated NDC80 complex, which is required for chromosome segregation and spindle checkpoint activity.</text>
</comment>
<dbReference type="InterPro" id="IPR005550">
    <property type="entry name" value="Kinetochore_Ndc80"/>
</dbReference>
<keyword evidence="2 10" id="KW-0158">Chromosome</keyword>
<dbReference type="GO" id="GO:0051301">
    <property type="term" value="P:cell division"/>
    <property type="evidence" value="ECO:0007669"/>
    <property type="project" value="UniProtKB-UniRule"/>
</dbReference>
<name>A0A9P0CXF1_9CUCU</name>
<reference evidence="14" key="1">
    <citation type="submission" date="2022-01" db="EMBL/GenBank/DDBJ databases">
        <authorList>
            <person name="King R."/>
        </authorList>
    </citation>
    <scope>NUCLEOTIDE SEQUENCE</scope>
</reference>
<feature type="domain" description="Kinetochore protein Ndc80 CH" evidence="13">
    <location>
        <begin position="110"/>
        <end position="217"/>
    </location>
</feature>
<organism evidence="14 15">
    <name type="scientific">Psylliodes chrysocephalus</name>
    <dbReference type="NCBI Taxonomy" id="3402493"/>
    <lineage>
        <taxon>Eukaryota</taxon>
        <taxon>Metazoa</taxon>
        <taxon>Ecdysozoa</taxon>
        <taxon>Arthropoda</taxon>
        <taxon>Hexapoda</taxon>
        <taxon>Insecta</taxon>
        <taxon>Pterygota</taxon>
        <taxon>Neoptera</taxon>
        <taxon>Endopterygota</taxon>
        <taxon>Coleoptera</taxon>
        <taxon>Polyphaga</taxon>
        <taxon>Cucujiformia</taxon>
        <taxon>Chrysomeloidea</taxon>
        <taxon>Chrysomelidae</taxon>
        <taxon>Galerucinae</taxon>
        <taxon>Alticini</taxon>
        <taxon>Psylliodes</taxon>
    </lineage>
</organism>
<feature type="region of interest" description="Disordered" evidence="12">
    <location>
        <begin position="1"/>
        <end position="42"/>
    </location>
</feature>
<evidence type="ECO:0000313" key="14">
    <source>
        <dbReference type="EMBL" id="CAH1108248.1"/>
    </source>
</evidence>
<evidence type="ECO:0000256" key="8">
    <source>
        <dbReference type="ARBA" id="ARBA00023306"/>
    </source>
</evidence>
<evidence type="ECO:0000256" key="2">
    <source>
        <dbReference type="ARBA" id="ARBA00022454"/>
    </source>
</evidence>
<dbReference type="GO" id="GO:0031262">
    <property type="term" value="C:Ndc80 complex"/>
    <property type="evidence" value="ECO:0007669"/>
    <property type="project" value="UniProtKB-UniRule"/>
</dbReference>
<keyword evidence="5 10" id="KW-0995">Kinetochore</keyword>
<evidence type="ECO:0000256" key="12">
    <source>
        <dbReference type="SAM" id="MobiDB-lite"/>
    </source>
</evidence>
<keyword evidence="6 11" id="KW-0175">Coiled coil</keyword>
<evidence type="ECO:0000256" key="5">
    <source>
        <dbReference type="ARBA" id="ARBA00022838"/>
    </source>
</evidence>
<feature type="compositionally biased region" description="Polar residues" evidence="12">
    <location>
        <begin position="32"/>
        <end position="42"/>
    </location>
</feature>
<gene>
    <name evidence="14" type="ORF">PSYICH_LOCUS9559</name>
</gene>
<dbReference type="PANTHER" id="PTHR10643">
    <property type="entry name" value="KINETOCHORE PROTEIN NDC80"/>
    <property type="match status" value="1"/>
</dbReference>
<evidence type="ECO:0000256" key="10">
    <source>
        <dbReference type="RuleBase" id="RU368072"/>
    </source>
</evidence>
<keyword evidence="3 10" id="KW-0132">Cell division</keyword>
<comment type="subcellular location">
    <subcellularLocation>
        <location evidence="10">Chromosome</location>
        <location evidence="10">Centromere</location>
        <location evidence="10">Kinetochore</location>
    </subcellularLocation>
    <subcellularLocation>
        <location evidence="10">Nucleus</location>
    </subcellularLocation>
</comment>
<keyword evidence="7 10" id="KW-0539">Nucleus</keyword>
<evidence type="ECO:0000256" key="9">
    <source>
        <dbReference type="ARBA" id="ARBA00023328"/>
    </source>
</evidence>
<dbReference type="Pfam" id="PF03801">
    <property type="entry name" value="Ndc80_HEC"/>
    <property type="match status" value="1"/>
</dbReference>
<proteinExistence type="inferred from homology"/>
<comment type="similarity">
    <text evidence="1 10">Belongs to the NDC80/HEC1 family.</text>
</comment>
<evidence type="ECO:0000256" key="7">
    <source>
        <dbReference type="ARBA" id="ARBA00023242"/>
    </source>
</evidence>
<evidence type="ECO:0000256" key="11">
    <source>
        <dbReference type="SAM" id="Coils"/>
    </source>
</evidence>
<dbReference type="InterPro" id="IPR038273">
    <property type="entry name" value="Ndc80_sf"/>
</dbReference>
<feature type="compositionally biased region" description="Polar residues" evidence="12">
    <location>
        <begin position="1"/>
        <end position="10"/>
    </location>
</feature>
<evidence type="ECO:0000256" key="6">
    <source>
        <dbReference type="ARBA" id="ARBA00023054"/>
    </source>
</evidence>
<dbReference type="Gene3D" id="1.10.418.30">
    <property type="entry name" value="Ncd80 complex, Ncd80 subunit"/>
    <property type="match status" value="1"/>
</dbReference>
<dbReference type="OrthoDB" id="7459479at2759"/>
<dbReference type="EMBL" id="OV651815">
    <property type="protein sequence ID" value="CAH1108248.1"/>
    <property type="molecule type" value="Genomic_DNA"/>
</dbReference>
<comment type="subunit">
    <text evidence="10">Component of the NDC80 complex.</text>
</comment>
<keyword evidence="9 10" id="KW-0137">Centromere</keyword>